<dbReference type="Proteomes" id="UP000324585">
    <property type="component" value="Unassembled WGS sequence"/>
</dbReference>
<comment type="caution">
    <text evidence="2">The sequence shown here is derived from an EMBL/GenBank/DDBJ whole genome shotgun (WGS) entry which is preliminary data.</text>
</comment>
<reference evidence="3" key="1">
    <citation type="journal article" date="2019" name="Nat. Commun.">
        <title>Expansion of phycobilisome linker gene families in mesophilic red algae.</title>
        <authorList>
            <person name="Lee J."/>
            <person name="Kim D."/>
            <person name="Bhattacharya D."/>
            <person name="Yoon H.S."/>
        </authorList>
    </citation>
    <scope>NUCLEOTIDE SEQUENCE [LARGE SCALE GENOMIC DNA]</scope>
    <source>
        <strain evidence="3">CCMP 1328</strain>
    </source>
</reference>
<keyword evidence="1" id="KW-0472">Membrane</keyword>
<evidence type="ECO:0000313" key="2">
    <source>
        <dbReference type="EMBL" id="KAA8497594.1"/>
    </source>
</evidence>
<keyword evidence="3" id="KW-1185">Reference proteome</keyword>
<name>A0A5J4Z3T8_PORPP</name>
<gene>
    <name evidence="2" type="ORF">FVE85_5179</name>
</gene>
<dbReference type="AlphaFoldDB" id="A0A5J4Z3T8"/>
<feature type="transmembrane region" description="Helical" evidence="1">
    <location>
        <begin position="83"/>
        <end position="101"/>
    </location>
</feature>
<keyword evidence="1" id="KW-1133">Transmembrane helix</keyword>
<evidence type="ECO:0000313" key="3">
    <source>
        <dbReference type="Proteomes" id="UP000324585"/>
    </source>
</evidence>
<organism evidence="2 3">
    <name type="scientific">Porphyridium purpureum</name>
    <name type="common">Red alga</name>
    <name type="synonym">Porphyridium cruentum</name>
    <dbReference type="NCBI Taxonomy" id="35688"/>
    <lineage>
        <taxon>Eukaryota</taxon>
        <taxon>Rhodophyta</taxon>
        <taxon>Bangiophyceae</taxon>
        <taxon>Porphyridiales</taxon>
        <taxon>Porphyridiaceae</taxon>
        <taxon>Porphyridium</taxon>
    </lineage>
</organism>
<dbReference type="EMBL" id="VRMN01000001">
    <property type="protein sequence ID" value="KAA8497594.1"/>
    <property type="molecule type" value="Genomic_DNA"/>
</dbReference>
<feature type="transmembrane region" description="Helical" evidence="1">
    <location>
        <begin position="28"/>
        <end position="45"/>
    </location>
</feature>
<proteinExistence type="predicted"/>
<keyword evidence="1" id="KW-0812">Transmembrane</keyword>
<sequence>MQVLQTSWPGLYTAVYIRTLHGCIMGRVFYTYMMVYLCTLYQYILSAPPFMCSSRRKSCSVLSYIRTPKCIYVQYMGSLCSMHYIYVVVYILQVVVLYMSIKKYMCTISRIYVRLALYRYMDILYGNKVLIYGDHVRI</sequence>
<protein>
    <submittedName>
        <fullName evidence="2">Uncharacterized protein</fullName>
    </submittedName>
</protein>
<evidence type="ECO:0000256" key="1">
    <source>
        <dbReference type="SAM" id="Phobius"/>
    </source>
</evidence>
<accession>A0A5J4Z3T8</accession>